<comment type="caution">
    <text evidence="1">The sequence shown here is derived from an EMBL/GenBank/DDBJ whole genome shotgun (WGS) entry which is preliminary data.</text>
</comment>
<reference evidence="2" key="1">
    <citation type="submission" date="2016-05" db="EMBL/GenBank/DDBJ databases">
        <title>Paenibacillus oryzae. sp. nov., isolated from the rice root.</title>
        <authorList>
            <person name="Zhang J."/>
            <person name="Zhang X."/>
        </authorList>
    </citation>
    <scope>NUCLEOTIDE SEQUENCE [LARGE SCALE GENOMIC DNA]</scope>
    <source>
        <strain evidence="2">KCTC13222</strain>
    </source>
</reference>
<dbReference type="Proteomes" id="UP000093309">
    <property type="component" value="Unassembled WGS sequence"/>
</dbReference>
<sequence>MTELELLKTEEIKREDFEKEYKAYMEAQCTHEFGLNNKSTIYECKIGLAQGANTNDAEPGRNLNTGNVALGVELQPGNISTINIVDRKVAANIANLSIIYRIIASGEELITDFEEVRAPNDEYLTYVMWSIKDPENFEQEYYPKPGIEVIIKTNKTAHSPKPTM</sequence>
<accession>A0A1C0ZTP5</accession>
<evidence type="ECO:0000313" key="1">
    <source>
        <dbReference type="EMBL" id="OCT11437.1"/>
    </source>
</evidence>
<evidence type="ECO:0000313" key="2">
    <source>
        <dbReference type="Proteomes" id="UP000093309"/>
    </source>
</evidence>
<dbReference type="AlphaFoldDB" id="A0A1C0ZTP5"/>
<dbReference type="EMBL" id="LYPC01000028">
    <property type="protein sequence ID" value="OCT11437.1"/>
    <property type="molecule type" value="Genomic_DNA"/>
</dbReference>
<organism evidence="1 2">
    <name type="scientific">Paenibacillus pectinilyticus</name>
    <dbReference type="NCBI Taxonomy" id="512399"/>
    <lineage>
        <taxon>Bacteria</taxon>
        <taxon>Bacillati</taxon>
        <taxon>Bacillota</taxon>
        <taxon>Bacilli</taxon>
        <taxon>Bacillales</taxon>
        <taxon>Paenibacillaceae</taxon>
        <taxon>Paenibacillus</taxon>
    </lineage>
</organism>
<protein>
    <submittedName>
        <fullName evidence="1">Uncharacterized protein</fullName>
    </submittedName>
</protein>
<name>A0A1C0ZTP5_9BACL</name>
<gene>
    <name evidence="1" type="ORF">A8709_07140</name>
</gene>
<proteinExistence type="predicted"/>
<dbReference type="RefSeq" id="WP_065858469.1">
    <property type="nucleotide sequence ID" value="NZ_LYPC01000028.1"/>
</dbReference>
<keyword evidence="2" id="KW-1185">Reference proteome</keyword>
<dbReference type="OrthoDB" id="2606392at2"/>